<name>A0ABN2RGU7_9ACTN</name>
<proteinExistence type="predicted"/>
<gene>
    <name evidence="3" type="ORF">GCM10009798_31560</name>
</gene>
<feature type="domain" description="Septum formation-related" evidence="2">
    <location>
        <begin position="154"/>
        <end position="281"/>
    </location>
</feature>
<evidence type="ECO:0000313" key="3">
    <source>
        <dbReference type="EMBL" id="GAA1968640.1"/>
    </source>
</evidence>
<dbReference type="PROSITE" id="PS51257">
    <property type="entry name" value="PROKAR_LIPOPROTEIN"/>
    <property type="match status" value="1"/>
</dbReference>
<sequence length="290" mass="30532">MSPELRPTMRPTIRPVMLLLGALASVVLLAAGCTSGGDQPRAGSTSTPAAAATATPPPRATAAPAPQDRTCHRLTYAQALAPTTTDAPVTCRSSHTSQTYAVGRLATEVGGHLVAVDSPRLQRQVSTTCPQRLAGFLGASPERLRLSMLRAVWFTPTVDASDQGADWFRCDVIAVAAAKQLAPLAGNLKGALRGTGDTYAMCGTAEPGTKGFRRVLCREKHSWRALRTVALAGRSYPGETAAKAAGQKVCQEAGRNVAADALDYKWGYEWPTAQQWAAGQNYGICWAPAS</sequence>
<evidence type="ECO:0000259" key="2">
    <source>
        <dbReference type="Pfam" id="PF13845"/>
    </source>
</evidence>
<accession>A0ABN2RGU7</accession>
<comment type="caution">
    <text evidence="3">The sequence shown here is derived from an EMBL/GenBank/DDBJ whole genome shotgun (WGS) entry which is preliminary data.</text>
</comment>
<feature type="compositionally biased region" description="Low complexity" evidence="1">
    <location>
        <begin position="40"/>
        <end position="66"/>
    </location>
</feature>
<dbReference type="Proteomes" id="UP001500571">
    <property type="component" value="Unassembled WGS sequence"/>
</dbReference>
<organism evidence="3 4">
    <name type="scientific">Nocardioides panacihumi</name>
    <dbReference type="NCBI Taxonomy" id="400774"/>
    <lineage>
        <taxon>Bacteria</taxon>
        <taxon>Bacillati</taxon>
        <taxon>Actinomycetota</taxon>
        <taxon>Actinomycetes</taxon>
        <taxon>Propionibacteriales</taxon>
        <taxon>Nocardioidaceae</taxon>
        <taxon>Nocardioides</taxon>
    </lineage>
</organism>
<dbReference type="EMBL" id="BAAAPB010000003">
    <property type="protein sequence ID" value="GAA1968640.1"/>
    <property type="molecule type" value="Genomic_DNA"/>
</dbReference>
<dbReference type="RefSeq" id="WP_344046394.1">
    <property type="nucleotide sequence ID" value="NZ_BAAAPB010000003.1"/>
</dbReference>
<dbReference type="InterPro" id="IPR026004">
    <property type="entry name" value="Septum_form"/>
</dbReference>
<evidence type="ECO:0000256" key="1">
    <source>
        <dbReference type="SAM" id="MobiDB-lite"/>
    </source>
</evidence>
<evidence type="ECO:0000313" key="4">
    <source>
        <dbReference type="Proteomes" id="UP001500571"/>
    </source>
</evidence>
<reference evidence="3 4" key="1">
    <citation type="journal article" date="2019" name="Int. J. Syst. Evol. Microbiol.">
        <title>The Global Catalogue of Microorganisms (GCM) 10K type strain sequencing project: providing services to taxonomists for standard genome sequencing and annotation.</title>
        <authorList>
            <consortium name="The Broad Institute Genomics Platform"/>
            <consortium name="The Broad Institute Genome Sequencing Center for Infectious Disease"/>
            <person name="Wu L."/>
            <person name="Ma J."/>
        </authorList>
    </citation>
    <scope>NUCLEOTIDE SEQUENCE [LARGE SCALE GENOMIC DNA]</scope>
    <source>
        <strain evidence="3 4">JCM 15309</strain>
    </source>
</reference>
<dbReference type="Pfam" id="PF13845">
    <property type="entry name" value="Septum_form"/>
    <property type="match status" value="1"/>
</dbReference>
<feature type="region of interest" description="Disordered" evidence="1">
    <location>
        <begin position="35"/>
        <end position="67"/>
    </location>
</feature>
<keyword evidence="4" id="KW-1185">Reference proteome</keyword>
<protein>
    <recommendedName>
        <fullName evidence="2">Septum formation-related domain-containing protein</fullName>
    </recommendedName>
</protein>